<feature type="domain" description="HECT" evidence="4">
    <location>
        <begin position="191"/>
        <end position="259"/>
    </location>
</feature>
<dbReference type="SUPFAM" id="SSF56204">
    <property type="entry name" value="Hect, E3 ligase catalytic domain"/>
    <property type="match status" value="1"/>
</dbReference>
<protein>
    <submittedName>
        <fullName evidence="5">G2/M phase-specific E3 ubiquitin-protein ligase-like</fullName>
    </submittedName>
</protein>
<accession>A0A8C5DEM0</accession>
<dbReference type="PROSITE" id="PS50237">
    <property type="entry name" value="HECT"/>
    <property type="match status" value="1"/>
</dbReference>
<dbReference type="InterPro" id="IPR000569">
    <property type="entry name" value="HECT_dom"/>
</dbReference>
<evidence type="ECO:0000256" key="1">
    <source>
        <dbReference type="ARBA" id="ARBA00022679"/>
    </source>
</evidence>
<dbReference type="Ensembl" id="ENSGWIT00000006541.1">
    <property type="protein sequence ID" value="ENSGWIP00000005928.1"/>
    <property type="gene ID" value="ENSGWIG00000003456.1"/>
</dbReference>
<dbReference type="InterPro" id="IPR035983">
    <property type="entry name" value="Hect_E3_ubiquitin_ligase"/>
</dbReference>
<name>A0A8C5DEM0_GOUWI</name>
<keyword evidence="1" id="KW-0808">Transferase</keyword>
<dbReference type="Pfam" id="PF00632">
    <property type="entry name" value="HECT"/>
    <property type="match status" value="1"/>
</dbReference>
<evidence type="ECO:0000313" key="6">
    <source>
        <dbReference type="Proteomes" id="UP000694680"/>
    </source>
</evidence>
<keyword evidence="6" id="KW-1185">Reference proteome</keyword>
<evidence type="ECO:0000313" key="5">
    <source>
        <dbReference type="Ensembl" id="ENSGWIP00000005928.1"/>
    </source>
</evidence>
<evidence type="ECO:0000259" key="4">
    <source>
        <dbReference type="PROSITE" id="PS50237"/>
    </source>
</evidence>
<dbReference type="Gene3D" id="3.30.2410.10">
    <property type="entry name" value="Hect, E3 ligase catalytic domain"/>
    <property type="match status" value="1"/>
</dbReference>
<feature type="active site" description="Glycyl thioester intermediate" evidence="3">
    <location>
        <position position="227"/>
    </location>
</feature>
<evidence type="ECO:0000256" key="2">
    <source>
        <dbReference type="ARBA" id="ARBA00022786"/>
    </source>
</evidence>
<dbReference type="Proteomes" id="UP000694680">
    <property type="component" value="Unassembled WGS sequence"/>
</dbReference>
<sequence>MVTVCIIHGGVRPCFFSKRLFLRLCGKSPPAASLDEVGDQSFREKLLKIKGAETVREANDAITDAEDSVSMMGTLRYITSLEQRDSLVQSAAHYFVDGRMHVAFRQFEEGFKTLGFLDELRAHPEIFEDLFTSAPKPLEAKDFSTLFQVDFSVPGSNRRPLENQTICFWRDWLIDVEEGECSPLTLEMVPEFASGASAVPPLGFPLHPVIEFLYNEDTKIFPEANTCAIVLRLPIHKQYEKFKSCMTEGILQAPGFGIA</sequence>
<dbReference type="AlphaFoldDB" id="A0A8C5DEM0"/>
<keyword evidence="2 3" id="KW-0833">Ubl conjugation pathway</keyword>
<gene>
    <name evidence="5" type="primary">LOC114458813</name>
</gene>
<dbReference type="GO" id="GO:0004842">
    <property type="term" value="F:ubiquitin-protein transferase activity"/>
    <property type="evidence" value="ECO:0007669"/>
    <property type="project" value="InterPro"/>
</dbReference>
<evidence type="ECO:0000256" key="3">
    <source>
        <dbReference type="PROSITE-ProRule" id="PRU00104"/>
    </source>
</evidence>
<reference evidence="5" key="1">
    <citation type="submission" date="2025-08" db="UniProtKB">
        <authorList>
            <consortium name="Ensembl"/>
        </authorList>
    </citation>
    <scope>IDENTIFICATION</scope>
</reference>
<reference evidence="5" key="2">
    <citation type="submission" date="2025-09" db="UniProtKB">
        <authorList>
            <consortium name="Ensembl"/>
        </authorList>
    </citation>
    <scope>IDENTIFICATION</scope>
</reference>
<organism evidence="5 6">
    <name type="scientific">Gouania willdenowi</name>
    <name type="common">Blunt-snouted clingfish</name>
    <name type="synonym">Lepadogaster willdenowi</name>
    <dbReference type="NCBI Taxonomy" id="441366"/>
    <lineage>
        <taxon>Eukaryota</taxon>
        <taxon>Metazoa</taxon>
        <taxon>Chordata</taxon>
        <taxon>Craniata</taxon>
        <taxon>Vertebrata</taxon>
        <taxon>Euteleostomi</taxon>
        <taxon>Actinopterygii</taxon>
        <taxon>Neopterygii</taxon>
        <taxon>Teleostei</taxon>
        <taxon>Neoteleostei</taxon>
        <taxon>Acanthomorphata</taxon>
        <taxon>Ovalentaria</taxon>
        <taxon>Blenniimorphae</taxon>
        <taxon>Blenniiformes</taxon>
        <taxon>Gobiesocoidei</taxon>
        <taxon>Gobiesocidae</taxon>
        <taxon>Gobiesocinae</taxon>
        <taxon>Gouania</taxon>
    </lineage>
</organism>
<proteinExistence type="predicted"/>